<protein>
    <submittedName>
        <fullName evidence="1">DUF6501 family protein</fullName>
    </submittedName>
</protein>
<gene>
    <name evidence="1" type="ORF">K8V35_00450</name>
</gene>
<evidence type="ECO:0000313" key="1">
    <source>
        <dbReference type="EMBL" id="HJE18808.1"/>
    </source>
</evidence>
<evidence type="ECO:0000313" key="2">
    <source>
        <dbReference type="Proteomes" id="UP000763505"/>
    </source>
</evidence>
<dbReference type="Pfam" id="PF20111">
    <property type="entry name" value="DUF6501"/>
    <property type="match status" value="1"/>
</dbReference>
<sequence>MLSEKWFNNRSTVVTVKHVDADKYLVSNMLTVGKSYPLVHETEEYYFVVDDSDKLGGYYKSYFNSREADEVI</sequence>
<dbReference type="Proteomes" id="UP000763505">
    <property type="component" value="Unassembled WGS sequence"/>
</dbReference>
<dbReference type="AlphaFoldDB" id="A0A921B5C0"/>
<name>A0A921B5C0_9STAP</name>
<dbReference type="InterPro" id="IPR045447">
    <property type="entry name" value="DUF6501"/>
</dbReference>
<reference evidence="1" key="1">
    <citation type="journal article" date="2021" name="PeerJ">
        <title>Extensive microbial diversity within the chicken gut microbiome revealed by metagenomics and culture.</title>
        <authorList>
            <person name="Gilroy R."/>
            <person name="Ravi A."/>
            <person name="Getino M."/>
            <person name="Pursley I."/>
            <person name="Horton D.L."/>
            <person name="Alikhan N.F."/>
            <person name="Baker D."/>
            <person name="Gharbi K."/>
            <person name="Hall N."/>
            <person name="Watson M."/>
            <person name="Adriaenssens E.M."/>
            <person name="Foster-Nyarko E."/>
            <person name="Jarju S."/>
            <person name="Secka A."/>
            <person name="Antonio M."/>
            <person name="Oren A."/>
            <person name="Chaudhuri R.R."/>
            <person name="La Ragione R."/>
            <person name="Hildebrand F."/>
            <person name="Pallen M.J."/>
        </authorList>
    </citation>
    <scope>NUCLEOTIDE SEQUENCE</scope>
    <source>
        <strain evidence="1">6019</strain>
    </source>
</reference>
<organism evidence="1 2">
    <name type="scientific">Aliicoccus persicus</name>
    <dbReference type="NCBI Taxonomy" id="930138"/>
    <lineage>
        <taxon>Bacteria</taxon>
        <taxon>Bacillati</taxon>
        <taxon>Bacillota</taxon>
        <taxon>Bacilli</taxon>
        <taxon>Bacillales</taxon>
        <taxon>Staphylococcaceae</taxon>
        <taxon>Aliicoccus</taxon>
    </lineage>
</organism>
<dbReference type="EMBL" id="DYYI01000005">
    <property type="protein sequence ID" value="HJE18808.1"/>
    <property type="molecule type" value="Genomic_DNA"/>
</dbReference>
<reference evidence="1" key="2">
    <citation type="submission" date="2021-09" db="EMBL/GenBank/DDBJ databases">
        <authorList>
            <person name="Gilroy R."/>
        </authorList>
    </citation>
    <scope>NUCLEOTIDE SEQUENCE</scope>
    <source>
        <strain evidence="1">6019</strain>
    </source>
</reference>
<accession>A0A921B5C0</accession>
<comment type="caution">
    <text evidence="1">The sequence shown here is derived from an EMBL/GenBank/DDBJ whole genome shotgun (WGS) entry which is preliminary data.</text>
</comment>
<proteinExistence type="predicted"/>